<evidence type="ECO:0000256" key="6">
    <source>
        <dbReference type="ARBA" id="ARBA00023136"/>
    </source>
</evidence>
<dbReference type="Gene3D" id="3.30.240.20">
    <property type="entry name" value="bsu07140 like domains"/>
    <property type="match status" value="1"/>
</dbReference>
<proteinExistence type="inferred from homology"/>
<feature type="domain" description="YetF C-terminal" evidence="8">
    <location>
        <begin position="92"/>
        <end position="160"/>
    </location>
</feature>
<keyword evidence="5 7" id="KW-1133">Transmembrane helix</keyword>
<comment type="similarity">
    <text evidence="2">Belongs to the UPF0702 family.</text>
</comment>
<gene>
    <name evidence="9" type="ORF">SAMN04489712_11621</name>
</gene>
<organism evidence="9 10">
    <name type="scientific">Thermomonospora echinospora</name>
    <dbReference type="NCBI Taxonomy" id="1992"/>
    <lineage>
        <taxon>Bacteria</taxon>
        <taxon>Bacillati</taxon>
        <taxon>Actinomycetota</taxon>
        <taxon>Actinomycetes</taxon>
        <taxon>Streptosporangiales</taxon>
        <taxon>Thermomonosporaceae</taxon>
        <taxon>Thermomonospora</taxon>
    </lineage>
</organism>
<dbReference type="PANTHER" id="PTHR34582:SF6">
    <property type="entry name" value="UPF0702 TRANSMEMBRANE PROTEIN YCAP"/>
    <property type="match status" value="1"/>
</dbReference>
<keyword evidence="10" id="KW-1185">Reference proteome</keyword>
<protein>
    <submittedName>
        <fullName evidence="9">Uncharacterized membrane protein YcaP, DUF421 family</fullName>
    </submittedName>
</protein>
<evidence type="ECO:0000256" key="2">
    <source>
        <dbReference type="ARBA" id="ARBA00006448"/>
    </source>
</evidence>
<name>A0A1H6DE97_9ACTN</name>
<keyword evidence="4 7" id="KW-0812">Transmembrane</keyword>
<feature type="transmembrane region" description="Helical" evidence="7">
    <location>
        <begin position="66"/>
        <end position="86"/>
    </location>
</feature>
<dbReference type="InterPro" id="IPR007353">
    <property type="entry name" value="DUF421"/>
</dbReference>
<comment type="subcellular location">
    <subcellularLocation>
        <location evidence="1">Cell membrane</location>
        <topology evidence="1">Multi-pass membrane protein</topology>
    </subcellularLocation>
</comment>
<evidence type="ECO:0000256" key="7">
    <source>
        <dbReference type="SAM" id="Phobius"/>
    </source>
</evidence>
<dbReference type="OrthoDB" id="8617494at2"/>
<dbReference type="InterPro" id="IPR023090">
    <property type="entry name" value="UPF0702_alpha/beta_dom_sf"/>
</dbReference>
<accession>A0A1H6DE97</accession>
<dbReference type="EMBL" id="FNVO01000016">
    <property type="protein sequence ID" value="SEG83554.1"/>
    <property type="molecule type" value="Genomic_DNA"/>
</dbReference>
<dbReference type="Pfam" id="PF04239">
    <property type="entry name" value="DUF421"/>
    <property type="match status" value="1"/>
</dbReference>
<evidence type="ECO:0000256" key="1">
    <source>
        <dbReference type="ARBA" id="ARBA00004651"/>
    </source>
</evidence>
<feature type="transmembrane region" description="Helical" evidence="7">
    <location>
        <begin position="41"/>
        <end position="60"/>
    </location>
</feature>
<evidence type="ECO:0000256" key="5">
    <source>
        <dbReference type="ARBA" id="ARBA00022989"/>
    </source>
</evidence>
<evidence type="ECO:0000256" key="4">
    <source>
        <dbReference type="ARBA" id="ARBA00022692"/>
    </source>
</evidence>
<reference evidence="10" key="1">
    <citation type="submission" date="2016-10" db="EMBL/GenBank/DDBJ databases">
        <authorList>
            <person name="Varghese N."/>
            <person name="Submissions S."/>
        </authorList>
    </citation>
    <scope>NUCLEOTIDE SEQUENCE [LARGE SCALE GENOMIC DNA]</scope>
    <source>
        <strain evidence="10">DSM 43163</strain>
    </source>
</reference>
<feature type="transmembrane region" description="Helical" evidence="7">
    <location>
        <begin position="6"/>
        <end position="29"/>
    </location>
</feature>
<dbReference type="AlphaFoldDB" id="A0A1H6DE97"/>
<keyword evidence="3" id="KW-1003">Cell membrane</keyword>
<evidence type="ECO:0000259" key="8">
    <source>
        <dbReference type="Pfam" id="PF04239"/>
    </source>
</evidence>
<keyword evidence="6 7" id="KW-0472">Membrane</keyword>
<evidence type="ECO:0000313" key="10">
    <source>
        <dbReference type="Proteomes" id="UP000236723"/>
    </source>
</evidence>
<sequence length="186" mass="20583">MWWLTGEWASLGAVVGKAALIYLAALLVLRLSQRRTLAEWTIPDFVTAVAVGAVVGRTAIASTQSFVTGVVALVTFVVLHRVINLARFKPVFGRLLEHQVRVLVAHGRIREDQLRLCGLTTGDLFAHLRQRGVFELSGIRYVLYETTGGLTVVPEEDDAGPVPELVRAGLRESRDFPERTPDRRRG</sequence>
<evidence type="ECO:0000313" key="9">
    <source>
        <dbReference type="EMBL" id="SEG83554.1"/>
    </source>
</evidence>
<dbReference type="RefSeq" id="WP_103941942.1">
    <property type="nucleotide sequence ID" value="NZ_FNVO01000016.1"/>
</dbReference>
<dbReference type="GO" id="GO:0005886">
    <property type="term" value="C:plasma membrane"/>
    <property type="evidence" value="ECO:0007669"/>
    <property type="project" value="UniProtKB-SubCell"/>
</dbReference>
<dbReference type="PANTHER" id="PTHR34582">
    <property type="entry name" value="UPF0702 TRANSMEMBRANE PROTEIN YCAP"/>
    <property type="match status" value="1"/>
</dbReference>
<evidence type="ECO:0000256" key="3">
    <source>
        <dbReference type="ARBA" id="ARBA00022475"/>
    </source>
</evidence>
<dbReference type="Proteomes" id="UP000236723">
    <property type="component" value="Unassembled WGS sequence"/>
</dbReference>